<dbReference type="EC" id="2.7.13.3" evidence="4"/>
<gene>
    <name evidence="20" type="ORF">PU560_16370</name>
</gene>
<evidence type="ECO:0000256" key="16">
    <source>
        <dbReference type="ARBA" id="ARBA00024827"/>
    </source>
</evidence>
<evidence type="ECO:0000256" key="17">
    <source>
        <dbReference type="ARBA" id="ARBA00030800"/>
    </source>
</evidence>
<name>A0ABT5U120_9MICO</name>
<evidence type="ECO:0000256" key="2">
    <source>
        <dbReference type="ARBA" id="ARBA00001966"/>
    </source>
</evidence>
<evidence type="ECO:0000256" key="3">
    <source>
        <dbReference type="ARBA" id="ARBA00004496"/>
    </source>
</evidence>
<dbReference type="Pfam" id="PF07730">
    <property type="entry name" value="HisKA_3"/>
    <property type="match status" value="1"/>
</dbReference>
<dbReference type="InterPro" id="IPR050482">
    <property type="entry name" value="Sensor_HK_TwoCompSys"/>
</dbReference>
<dbReference type="SMART" id="SM00387">
    <property type="entry name" value="HATPase_c"/>
    <property type="match status" value="1"/>
</dbReference>
<feature type="region of interest" description="Disordered" evidence="18">
    <location>
        <begin position="190"/>
        <end position="213"/>
    </location>
</feature>
<evidence type="ECO:0000313" key="20">
    <source>
        <dbReference type="EMBL" id="MDD9208027.1"/>
    </source>
</evidence>
<keyword evidence="6" id="KW-0479">Metal-binding</keyword>
<evidence type="ECO:0000259" key="19">
    <source>
        <dbReference type="SMART" id="SM00387"/>
    </source>
</evidence>
<evidence type="ECO:0000256" key="9">
    <source>
        <dbReference type="ARBA" id="ARBA00022679"/>
    </source>
</evidence>
<evidence type="ECO:0000256" key="6">
    <source>
        <dbReference type="ARBA" id="ARBA00022485"/>
    </source>
</evidence>
<dbReference type="InterPro" id="IPR036890">
    <property type="entry name" value="HATPase_C_sf"/>
</dbReference>
<keyword evidence="9" id="KW-0808">Transferase</keyword>
<dbReference type="EMBL" id="JARACI010001183">
    <property type="protein sequence ID" value="MDD9208027.1"/>
    <property type="molecule type" value="Genomic_DNA"/>
</dbReference>
<comment type="catalytic activity">
    <reaction evidence="1">
        <text>ATP + protein L-histidine = ADP + protein N-phospho-L-histidine.</text>
        <dbReference type="EC" id="2.7.13.3"/>
    </reaction>
</comment>
<dbReference type="Gene3D" id="1.20.5.1930">
    <property type="match status" value="1"/>
</dbReference>
<evidence type="ECO:0000256" key="18">
    <source>
        <dbReference type="SAM" id="MobiDB-lite"/>
    </source>
</evidence>
<dbReference type="Pfam" id="PF02518">
    <property type="entry name" value="HATPase_c"/>
    <property type="match status" value="1"/>
</dbReference>
<organism evidence="20 21">
    <name type="scientific">Georgenia halotolerans</name>
    <dbReference type="NCBI Taxonomy" id="3028317"/>
    <lineage>
        <taxon>Bacteria</taxon>
        <taxon>Bacillati</taxon>
        <taxon>Actinomycetota</taxon>
        <taxon>Actinomycetes</taxon>
        <taxon>Micrococcales</taxon>
        <taxon>Bogoriellaceae</taxon>
        <taxon>Georgenia</taxon>
    </lineage>
</organism>
<dbReference type="CDD" id="cd16917">
    <property type="entry name" value="HATPase_UhpB-NarQ-NarX-like"/>
    <property type="match status" value="1"/>
</dbReference>
<dbReference type="Gene3D" id="3.30.565.10">
    <property type="entry name" value="Histidine kinase-like ATPase, C-terminal domain"/>
    <property type="match status" value="1"/>
</dbReference>
<protein>
    <recommendedName>
        <fullName evidence="5">Oxygen sensor histidine kinase NreB</fullName>
        <ecNumber evidence="4">2.7.13.3</ecNumber>
    </recommendedName>
    <alternativeName>
        <fullName evidence="17">Nitrogen regulation protein B</fullName>
    </alternativeName>
</protein>
<keyword evidence="13" id="KW-0408">Iron</keyword>
<evidence type="ECO:0000256" key="7">
    <source>
        <dbReference type="ARBA" id="ARBA00022490"/>
    </source>
</evidence>
<keyword evidence="11 20" id="KW-0418">Kinase</keyword>
<evidence type="ECO:0000256" key="10">
    <source>
        <dbReference type="ARBA" id="ARBA00022741"/>
    </source>
</evidence>
<evidence type="ECO:0000256" key="13">
    <source>
        <dbReference type="ARBA" id="ARBA00023004"/>
    </source>
</evidence>
<comment type="subcellular location">
    <subcellularLocation>
        <location evidence="3">Cytoplasm</location>
    </subcellularLocation>
</comment>
<evidence type="ECO:0000256" key="1">
    <source>
        <dbReference type="ARBA" id="ARBA00000085"/>
    </source>
</evidence>
<comment type="function">
    <text evidence="16">Member of the two-component regulatory system NreB/NreC involved in the control of dissimilatory nitrate/nitrite reduction in response to oxygen. NreB functions as a direct oxygen sensor histidine kinase which is autophosphorylated, in the absence of oxygen, probably at the conserved histidine residue, and transfers its phosphate group probably to a conserved aspartate residue of NreC. NreB/NreC activates the expression of the nitrate (narGHJI) and nitrite (nir) reductase operons, as well as the putative nitrate transporter gene narT.</text>
</comment>
<sequence length="213" mass="21707">LSVVIAQADGGRYAARSDPAAAERALTTISETGRSALADMRRILGVLRGSGTLDHAGERLPQPVDADLDSLVAQVRSSGLAVSVVRSGTARPLPPGVGLSVYRIVQEALTNVLKHAGPAARATVTLGWTPTSVVLQVEDDGRGAAATDDGAGQGLVGMRERVALFGGWLDTGPRPGGGFRVRAAIPVAPNDASVASPDGRPDPYAHPAPQGDA</sequence>
<proteinExistence type="predicted"/>
<dbReference type="PANTHER" id="PTHR24421">
    <property type="entry name" value="NITRATE/NITRITE SENSOR PROTEIN NARX-RELATED"/>
    <property type="match status" value="1"/>
</dbReference>
<feature type="domain" description="Histidine kinase/HSP90-like ATPase" evidence="19">
    <location>
        <begin position="96"/>
        <end position="189"/>
    </location>
</feature>
<dbReference type="GO" id="GO:0016301">
    <property type="term" value="F:kinase activity"/>
    <property type="evidence" value="ECO:0007669"/>
    <property type="project" value="UniProtKB-KW"/>
</dbReference>
<dbReference type="Proteomes" id="UP001165561">
    <property type="component" value="Unassembled WGS sequence"/>
</dbReference>
<keyword evidence="12" id="KW-0067">ATP-binding</keyword>
<keyword evidence="14" id="KW-0902">Two-component regulatory system</keyword>
<dbReference type="InterPro" id="IPR004358">
    <property type="entry name" value="Sig_transdc_His_kin-like_C"/>
</dbReference>
<feature type="non-terminal residue" evidence="20">
    <location>
        <position position="1"/>
    </location>
</feature>
<keyword evidence="8" id="KW-0597">Phosphoprotein</keyword>
<evidence type="ECO:0000256" key="5">
    <source>
        <dbReference type="ARBA" id="ARBA00017322"/>
    </source>
</evidence>
<comment type="cofactor">
    <cofactor evidence="2">
        <name>[4Fe-4S] cluster</name>
        <dbReference type="ChEBI" id="CHEBI:49883"/>
    </cofactor>
</comment>
<keyword evidence="10" id="KW-0547">Nucleotide-binding</keyword>
<evidence type="ECO:0000256" key="11">
    <source>
        <dbReference type="ARBA" id="ARBA00022777"/>
    </source>
</evidence>
<comment type="caution">
    <text evidence="20">The sequence shown here is derived from an EMBL/GenBank/DDBJ whole genome shotgun (WGS) entry which is preliminary data.</text>
</comment>
<reference evidence="20" key="1">
    <citation type="submission" date="2023-02" db="EMBL/GenBank/DDBJ databases">
        <title>Georgenia sp.10Sc9-8, isolated from a soil sample collected from the Taklamakan desert.</title>
        <authorList>
            <person name="Liu S."/>
        </authorList>
    </citation>
    <scope>NUCLEOTIDE SEQUENCE</scope>
    <source>
        <strain evidence="20">10Sc9-8</strain>
    </source>
</reference>
<keyword evidence="15" id="KW-0411">Iron-sulfur</keyword>
<dbReference type="PRINTS" id="PR00344">
    <property type="entry name" value="BCTRLSENSOR"/>
</dbReference>
<evidence type="ECO:0000256" key="8">
    <source>
        <dbReference type="ARBA" id="ARBA00022553"/>
    </source>
</evidence>
<evidence type="ECO:0000256" key="14">
    <source>
        <dbReference type="ARBA" id="ARBA00023012"/>
    </source>
</evidence>
<keyword evidence="7" id="KW-0963">Cytoplasm</keyword>
<dbReference type="InterPro" id="IPR003594">
    <property type="entry name" value="HATPase_dom"/>
</dbReference>
<dbReference type="PANTHER" id="PTHR24421:SF10">
    <property type="entry name" value="NITRATE_NITRITE SENSOR PROTEIN NARQ"/>
    <property type="match status" value="1"/>
</dbReference>
<evidence type="ECO:0000256" key="15">
    <source>
        <dbReference type="ARBA" id="ARBA00023014"/>
    </source>
</evidence>
<keyword evidence="21" id="KW-1185">Reference proteome</keyword>
<evidence type="ECO:0000256" key="4">
    <source>
        <dbReference type="ARBA" id="ARBA00012438"/>
    </source>
</evidence>
<keyword evidence="6" id="KW-0004">4Fe-4S</keyword>
<dbReference type="SUPFAM" id="SSF55874">
    <property type="entry name" value="ATPase domain of HSP90 chaperone/DNA topoisomerase II/histidine kinase"/>
    <property type="match status" value="1"/>
</dbReference>
<accession>A0ABT5U120</accession>
<dbReference type="InterPro" id="IPR011712">
    <property type="entry name" value="Sig_transdc_His_kin_sub3_dim/P"/>
</dbReference>
<evidence type="ECO:0000313" key="21">
    <source>
        <dbReference type="Proteomes" id="UP001165561"/>
    </source>
</evidence>
<evidence type="ECO:0000256" key="12">
    <source>
        <dbReference type="ARBA" id="ARBA00022840"/>
    </source>
</evidence>